<protein>
    <submittedName>
        <fullName evidence="1">Uncharacterized protein</fullName>
    </submittedName>
</protein>
<name>A0A147BLI4_IXORI</name>
<organism evidence="1">
    <name type="scientific">Ixodes ricinus</name>
    <name type="common">Common tick</name>
    <name type="synonym">Acarus ricinus</name>
    <dbReference type="NCBI Taxonomy" id="34613"/>
    <lineage>
        <taxon>Eukaryota</taxon>
        <taxon>Metazoa</taxon>
        <taxon>Ecdysozoa</taxon>
        <taxon>Arthropoda</taxon>
        <taxon>Chelicerata</taxon>
        <taxon>Arachnida</taxon>
        <taxon>Acari</taxon>
        <taxon>Parasitiformes</taxon>
        <taxon>Ixodida</taxon>
        <taxon>Ixodoidea</taxon>
        <taxon>Ixodidae</taxon>
        <taxon>Ixodinae</taxon>
        <taxon>Ixodes</taxon>
    </lineage>
</organism>
<proteinExistence type="predicted"/>
<dbReference type="AlphaFoldDB" id="A0A147BLI4"/>
<reference evidence="1" key="1">
    <citation type="journal article" date="2018" name="PLoS Negl. Trop. Dis.">
        <title>Sialome diversity of ticks revealed by RNAseq of single tick salivary glands.</title>
        <authorList>
            <person name="Perner J."/>
            <person name="Kropackova S."/>
            <person name="Kopacek P."/>
            <person name="Ribeiro J.M."/>
        </authorList>
    </citation>
    <scope>NUCLEOTIDE SEQUENCE</scope>
    <source>
        <strain evidence="1">Siblings of single egg batch collected in Ceske Budejovice</strain>
        <tissue evidence="1">Salivary glands</tissue>
    </source>
</reference>
<accession>A0A147BLI4</accession>
<evidence type="ECO:0000313" key="1">
    <source>
        <dbReference type="EMBL" id="JAR91639.1"/>
    </source>
</evidence>
<sequence>MVFAFVILFLLLYWVRFRRRLKAAGLLGSEVEKEVGTRFPFGFRHLCSVFLFLFFFDDSLLFFSVHVGPKVAAVVALNCACLEEAETSYPRSSGFCSTVK</sequence>
<dbReference type="EMBL" id="GEGO01003765">
    <property type="protein sequence ID" value="JAR91639.1"/>
    <property type="molecule type" value="Transcribed_RNA"/>
</dbReference>